<evidence type="ECO:0000313" key="2">
    <source>
        <dbReference type="Proteomes" id="UP000050525"/>
    </source>
</evidence>
<dbReference type="EMBL" id="AKHW03003627">
    <property type="protein sequence ID" value="KYO33896.1"/>
    <property type="molecule type" value="Genomic_DNA"/>
</dbReference>
<keyword evidence="2" id="KW-1185">Reference proteome</keyword>
<dbReference type="Proteomes" id="UP000050525">
    <property type="component" value="Unassembled WGS sequence"/>
</dbReference>
<proteinExistence type="predicted"/>
<organism evidence="1 2">
    <name type="scientific">Alligator mississippiensis</name>
    <name type="common">American alligator</name>
    <dbReference type="NCBI Taxonomy" id="8496"/>
    <lineage>
        <taxon>Eukaryota</taxon>
        <taxon>Metazoa</taxon>
        <taxon>Chordata</taxon>
        <taxon>Craniata</taxon>
        <taxon>Vertebrata</taxon>
        <taxon>Euteleostomi</taxon>
        <taxon>Archelosauria</taxon>
        <taxon>Archosauria</taxon>
        <taxon>Crocodylia</taxon>
        <taxon>Alligatoridae</taxon>
        <taxon>Alligatorinae</taxon>
        <taxon>Alligator</taxon>
    </lineage>
</organism>
<gene>
    <name evidence="1" type="ORF">Y1Q_0024515</name>
</gene>
<accession>A0A151NAU1</accession>
<comment type="caution">
    <text evidence="1">The sequence shown here is derived from an EMBL/GenBank/DDBJ whole genome shotgun (WGS) entry which is preliminary data.</text>
</comment>
<sequence>MVFKETPNLDLEISMIDVSIITWGDQPLLLKNDLSLLLLMSKLVSLKNLKRFKACSMLNAAVADVHLCKSSFHLFTAATDVGKARIANLLFQISKKYLVL</sequence>
<evidence type="ECO:0000313" key="1">
    <source>
        <dbReference type="EMBL" id="KYO33896.1"/>
    </source>
</evidence>
<name>A0A151NAU1_ALLMI</name>
<dbReference type="AlphaFoldDB" id="A0A151NAU1"/>
<protein>
    <submittedName>
        <fullName evidence="1">Uncharacterized protein</fullName>
    </submittedName>
</protein>
<reference evidence="1 2" key="1">
    <citation type="journal article" date="2012" name="Genome Biol.">
        <title>Sequencing three crocodilian genomes to illuminate the evolution of archosaurs and amniotes.</title>
        <authorList>
            <person name="St John J.A."/>
            <person name="Braun E.L."/>
            <person name="Isberg S.R."/>
            <person name="Miles L.G."/>
            <person name="Chong A.Y."/>
            <person name="Gongora J."/>
            <person name="Dalzell P."/>
            <person name="Moran C."/>
            <person name="Bed'hom B."/>
            <person name="Abzhanov A."/>
            <person name="Burgess S.C."/>
            <person name="Cooksey A.M."/>
            <person name="Castoe T.A."/>
            <person name="Crawford N.G."/>
            <person name="Densmore L.D."/>
            <person name="Drew J.C."/>
            <person name="Edwards S.V."/>
            <person name="Faircloth B.C."/>
            <person name="Fujita M.K."/>
            <person name="Greenwold M.J."/>
            <person name="Hoffmann F.G."/>
            <person name="Howard J.M."/>
            <person name="Iguchi T."/>
            <person name="Janes D.E."/>
            <person name="Khan S.Y."/>
            <person name="Kohno S."/>
            <person name="de Koning A.J."/>
            <person name="Lance S.L."/>
            <person name="McCarthy F.M."/>
            <person name="McCormack J.E."/>
            <person name="Merchant M.E."/>
            <person name="Peterson D.G."/>
            <person name="Pollock D.D."/>
            <person name="Pourmand N."/>
            <person name="Raney B.J."/>
            <person name="Roessler K.A."/>
            <person name="Sanford J.R."/>
            <person name="Sawyer R.H."/>
            <person name="Schmidt C.J."/>
            <person name="Triplett E.W."/>
            <person name="Tuberville T.D."/>
            <person name="Venegas-Anaya M."/>
            <person name="Howard J.T."/>
            <person name="Jarvis E.D."/>
            <person name="Guillette L.J.Jr."/>
            <person name="Glenn T.C."/>
            <person name="Green R.E."/>
            <person name="Ray D.A."/>
        </authorList>
    </citation>
    <scope>NUCLEOTIDE SEQUENCE [LARGE SCALE GENOMIC DNA]</scope>
    <source>
        <strain evidence="1">KSC_2009_1</strain>
    </source>
</reference>